<evidence type="ECO:0000256" key="9">
    <source>
        <dbReference type="ARBA" id="ARBA00022692"/>
    </source>
</evidence>
<evidence type="ECO:0000256" key="7">
    <source>
        <dbReference type="ARBA" id="ARBA00022525"/>
    </source>
</evidence>
<keyword evidence="10" id="KW-0354">Hemolysis</keyword>
<evidence type="ECO:0000256" key="8">
    <source>
        <dbReference type="ARBA" id="ARBA00022656"/>
    </source>
</evidence>
<keyword evidence="7" id="KW-0964">Secreted</keyword>
<keyword evidence="13" id="KW-0291">Formylation</keyword>
<accession>A0A9X1E8U5</accession>
<comment type="similarity">
    <text evidence="4">Belongs to the delta-lysin family.</text>
</comment>
<keyword evidence="8" id="KW-0800">Toxin</keyword>
<evidence type="ECO:0000256" key="2">
    <source>
        <dbReference type="ARBA" id="ARBA00004165"/>
    </source>
</evidence>
<evidence type="ECO:0000256" key="1">
    <source>
        <dbReference type="ARBA" id="ARBA00002655"/>
    </source>
</evidence>
<dbReference type="GO" id="GO:0020002">
    <property type="term" value="C:host cell plasma membrane"/>
    <property type="evidence" value="ECO:0007669"/>
    <property type="project" value="UniProtKB-SubCell"/>
</dbReference>
<dbReference type="EMBL" id="JABTCN010000049">
    <property type="protein sequence ID" value="MBA8777409.1"/>
    <property type="molecule type" value="Genomic_DNA"/>
</dbReference>
<gene>
    <name evidence="17" type="ORF">HR081_11070</name>
</gene>
<evidence type="ECO:0000313" key="17">
    <source>
        <dbReference type="EMBL" id="MBA8777409.1"/>
    </source>
</evidence>
<keyword evidence="14" id="KW-0843">Virulence</keyword>
<evidence type="ECO:0000256" key="4">
    <source>
        <dbReference type="ARBA" id="ARBA00011078"/>
    </source>
</evidence>
<evidence type="ECO:0000256" key="15">
    <source>
        <dbReference type="ARBA" id="ARBA00023136"/>
    </source>
</evidence>
<evidence type="ECO:0000256" key="6">
    <source>
        <dbReference type="ARBA" id="ARBA00022511"/>
    </source>
</evidence>
<dbReference type="RefSeq" id="WP_103356492.1">
    <property type="nucleotide sequence ID" value="NZ_CP092966.1"/>
</dbReference>
<keyword evidence="12" id="KW-1043">Host membrane</keyword>
<evidence type="ECO:0000256" key="11">
    <source>
        <dbReference type="ARBA" id="ARBA00022852"/>
    </source>
</evidence>
<evidence type="ECO:0000256" key="13">
    <source>
        <dbReference type="ARBA" id="ARBA00023020"/>
    </source>
</evidence>
<comment type="subcellular location">
    <subcellularLocation>
        <location evidence="2">Host cell membrane</location>
    </subcellularLocation>
    <subcellularLocation>
        <location evidence="3">Secreted</location>
    </subcellularLocation>
</comment>
<evidence type="ECO:0000256" key="14">
    <source>
        <dbReference type="ARBA" id="ARBA00023026"/>
    </source>
</evidence>
<sequence length="25" mass="2796">MAGDIISTIVDFIKLIAETIKKFTK</sequence>
<proteinExistence type="inferred from homology"/>
<comment type="function">
    <text evidence="1">Lyses erythrocytes and many other mammalian cells.</text>
</comment>
<name>A0A9X1E8U5_9STAP</name>
<keyword evidence="11" id="KW-0204">Cytolysis</keyword>
<dbReference type="GO" id="GO:0019836">
    <property type="term" value="P:symbiont-mediated hemolysis of host erythrocyte"/>
    <property type="evidence" value="ECO:0007669"/>
    <property type="project" value="InterPro"/>
</dbReference>
<evidence type="ECO:0000256" key="12">
    <source>
        <dbReference type="ARBA" id="ARBA00022870"/>
    </source>
</evidence>
<dbReference type="Proteomes" id="UP000524893">
    <property type="component" value="Unassembled WGS sequence"/>
</dbReference>
<evidence type="ECO:0000256" key="16">
    <source>
        <dbReference type="ARBA" id="ARBA00030319"/>
    </source>
</evidence>
<keyword evidence="6" id="KW-1032">Host cell membrane</keyword>
<dbReference type="AlphaFoldDB" id="A0A9X1E8U5"/>
<reference evidence="17 18" key="1">
    <citation type="journal article" date="2020" name="Access Microbiol">
        <title>Isolation and genome sequencing of Staphylococcus schleiferi subspecies coagulans from Antarctic seals.</title>
        <authorList>
            <person name="Foster G."/>
            <person name="Robb A."/>
            <person name="Paterson G.K."/>
        </authorList>
    </citation>
    <scope>NUCLEOTIDE SEQUENCE [LARGE SCALE GENOMIC DNA]</scope>
    <source>
        <strain evidence="17 18">M615/02/4</strain>
    </source>
</reference>
<protein>
    <recommendedName>
        <fullName evidence="5">Delta-hemolysin</fullName>
    </recommendedName>
    <alternativeName>
        <fullName evidence="16">Delta-toxin</fullName>
    </alternativeName>
</protein>
<dbReference type="Pfam" id="PF05372">
    <property type="entry name" value="Delta_lysin"/>
    <property type="match status" value="1"/>
</dbReference>
<dbReference type="GeneID" id="300442756"/>
<dbReference type="InterPro" id="IPR008034">
    <property type="entry name" value="Delta_lysin"/>
</dbReference>
<evidence type="ECO:0000313" key="18">
    <source>
        <dbReference type="Proteomes" id="UP000524893"/>
    </source>
</evidence>
<dbReference type="GO" id="GO:0090729">
    <property type="term" value="F:toxin activity"/>
    <property type="evidence" value="ECO:0007669"/>
    <property type="project" value="UniProtKB-KW"/>
</dbReference>
<keyword evidence="9" id="KW-0812">Transmembrane</keyword>
<evidence type="ECO:0000256" key="3">
    <source>
        <dbReference type="ARBA" id="ARBA00004613"/>
    </source>
</evidence>
<organism evidence="17 18">
    <name type="scientific">Staphylococcus coagulans</name>
    <dbReference type="NCBI Taxonomy" id="74706"/>
    <lineage>
        <taxon>Bacteria</taxon>
        <taxon>Bacillati</taxon>
        <taxon>Bacillota</taxon>
        <taxon>Bacilli</taxon>
        <taxon>Bacillales</taxon>
        <taxon>Staphylococcaceae</taxon>
        <taxon>Staphylococcus</taxon>
    </lineage>
</organism>
<keyword evidence="15" id="KW-0472">Membrane</keyword>
<evidence type="ECO:0000256" key="10">
    <source>
        <dbReference type="ARBA" id="ARBA00022735"/>
    </source>
</evidence>
<dbReference type="GO" id="GO:0005576">
    <property type="term" value="C:extracellular region"/>
    <property type="evidence" value="ECO:0007669"/>
    <property type="project" value="UniProtKB-SubCell"/>
</dbReference>
<comment type="caution">
    <text evidence="17">The sequence shown here is derived from an EMBL/GenBank/DDBJ whole genome shotgun (WGS) entry which is preliminary data.</text>
</comment>
<evidence type="ECO:0000256" key="5">
    <source>
        <dbReference type="ARBA" id="ARBA00016530"/>
    </source>
</evidence>